<accession>A0A371EIC9</accession>
<comment type="caution">
    <text evidence="1">The sequence shown here is derived from an EMBL/GenBank/DDBJ whole genome shotgun (WGS) entry which is preliminary data.</text>
</comment>
<protein>
    <submittedName>
        <fullName evidence="1">Uncharacterized protein</fullName>
    </submittedName>
</protein>
<dbReference type="Proteomes" id="UP000257109">
    <property type="component" value="Unassembled WGS sequence"/>
</dbReference>
<sequence length="105" mass="12116">MSPYQIVFSKARHLPVEIAVKQCNLAKDQAGKERKLQLQELEELHLEAYGNSRFYKQKEGVLSWPESKLHSRWDGPFVITNVLPYGAVKLKDEITKNTFPMVQSN</sequence>
<evidence type="ECO:0000313" key="2">
    <source>
        <dbReference type="Proteomes" id="UP000257109"/>
    </source>
</evidence>
<keyword evidence="2" id="KW-1185">Reference proteome</keyword>
<reference evidence="1" key="1">
    <citation type="submission" date="2018-05" db="EMBL/GenBank/DDBJ databases">
        <title>Draft genome of Mucuna pruriens seed.</title>
        <authorList>
            <person name="Nnadi N.E."/>
            <person name="Vos R."/>
            <person name="Hasami M.H."/>
            <person name="Devisetty U.K."/>
            <person name="Aguiy J.C."/>
        </authorList>
    </citation>
    <scope>NUCLEOTIDE SEQUENCE [LARGE SCALE GENOMIC DNA]</scope>
    <source>
        <strain evidence="1">JCA_2017</strain>
    </source>
</reference>
<dbReference type="AlphaFoldDB" id="A0A371EIC9"/>
<dbReference type="OrthoDB" id="1723222at2759"/>
<evidence type="ECO:0000313" key="1">
    <source>
        <dbReference type="EMBL" id="RDX65802.1"/>
    </source>
</evidence>
<feature type="non-terminal residue" evidence="1">
    <location>
        <position position="1"/>
    </location>
</feature>
<dbReference type="EMBL" id="QJKJ01013732">
    <property type="protein sequence ID" value="RDX65802.1"/>
    <property type="molecule type" value="Genomic_DNA"/>
</dbReference>
<gene>
    <name evidence="1" type="ORF">CR513_55519</name>
</gene>
<organism evidence="1 2">
    <name type="scientific">Mucuna pruriens</name>
    <name type="common">Velvet bean</name>
    <name type="synonym">Dolichos pruriens</name>
    <dbReference type="NCBI Taxonomy" id="157652"/>
    <lineage>
        <taxon>Eukaryota</taxon>
        <taxon>Viridiplantae</taxon>
        <taxon>Streptophyta</taxon>
        <taxon>Embryophyta</taxon>
        <taxon>Tracheophyta</taxon>
        <taxon>Spermatophyta</taxon>
        <taxon>Magnoliopsida</taxon>
        <taxon>eudicotyledons</taxon>
        <taxon>Gunneridae</taxon>
        <taxon>Pentapetalae</taxon>
        <taxon>rosids</taxon>
        <taxon>fabids</taxon>
        <taxon>Fabales</taxon>
        <taxon>Fabaceae</taxon>
        <taxon>Papilionoideae</taxon>
        <taxon>50 kb inversion clade</taxon>
        <taxon>NPAAA clade</taxon>
        <taxon>indigoferoid/millettioid clade</taxon>
        <taxon>Phaseoleae</taxon>
        <taxon>Mucuna</taxon>
    </lineage>
</organism>
<name>A0A371EIC9_MUCPR</name>
<proteinExistence type="predicted"/>